<comment type="caution">
    <text evidence="3">The sequence shown here is derived from an EMBL/GenBank/DDBJ whole genome shotgun (WGS) entry which is preliminary data.</text>
</comment>
<accession>A0A839TQU9</accession>
<dbReference type="AlphaFoldDB" id="A0A839TQU9"/>
<name>A0A839TQU9_9BACL</name>
<dbReference type="Proteomes" id="UP000517523">
    <property type="component" value="Unassembled WGS sequence"/>
</dbReference>
<evidence type="ECO:0000259" key="2">
    <source>
        <dbReference type="Pfam" id="PF12773"/>
    </source>
</evidence>
<dbReference type="EMBL" id="JACHXJ010000002">
    <property type="protein sequence ID" value="MBB3128060.1"/>
    <property type="molecule type" value="Genomic_DNA"/>
</dbReference>
<keyword evidence="1" id="KW-0175">Coiled coil</keyword>
<feature type="coiled-coil region" evidence="1">
    <location>
        <begin position="66"/>
        <end position="96"/>
    </location>
</feature>
<protein>
    <submittedName>
        <fullName evidence="3">Polyhydroxyalkanoate synthesis regulator phasin</fullName>
    </submittedName>
</protein>
<reference evidence="3 4" key="1">
    <citation type="submission" date="2020-08" db="EMBL/GenBank/DDBJ databases">
        <title>Genomic Encyclopedia of Type Strains, Phase III (KMG-III): the genomes of soil and plant-associated and newly described type strains.</title>
        <authorList>
            <person name="Whitman W."/>
        </authorList>
    </citation>
    <scope>NUCLEOTIDE SEQUENCE [LARGE SCALE GENOMIC DNA]</scope>
    <source>
        <strain evidence="3 4">CECT 5831</strain>
    </source>
</reference>
<evidence type="ECO:0000313" key="4">
    <source>
        <dbReference type="Proteomes" id="UP000517523"/>
    </source>
</evidence>
<sequence>MSNFFNKIKQGVSDAGKKAQNTVESTTLKFQAAAKEKEIEKNYTEIGRIVHQSMEKPESTIPSGEIQKYREAIFALEKEVEELQRKIQHLQNLKECGCGKMLPADATYCPFCGQQFHTVVVHPAAGASSIPKSAYCTKCGEPASFTDHFCRSCGHKLLHEES</sequence>
<organism evidence="3 4">
    <name type="scientific">Paenibacillus rhizosphaerae</name>
    <dbReference type="NCBI Taxonomy" id="297318"/>
    <lineage>
        <taxon>Bacteria</taxon>
        <taxon>Bacillati</taxon>
        <taxon>Bacillota</taxon>
        <taxon>Bacilli</taxon>
        <taxon>Bacillales</taxon>
        <taxon>Paenibacillaceae</taxon>
        <taxon>Paenibacillus</taxon>
    </lineage>
</organism>
<dbReference type="RefSeq" id="WP_183582284.1">
    <property type="nucleotide sequence ID" value="NZ_JACHXJ010000002.1"/>
</dbReference>
<proteinExistence type="predicted"/>
<evidence type="ECO:0000256" key="1">
    <source>
        <dbReference type="SAM" id="Coils"/>
    </source>
</evidence>
<dbReference type="InterPro" id="IPR025874">
    <property type="entry name" value="DZR"/>
</dbReference>
<dbReference type="Pfam" id="PF12773">
    <property type="entry name" value="DZR"/>
    <property type="match status" value="1"/>
</dbReference>
<gene>
    <name evidence="3" type="ORF">FHS19_002714</name>
</gene>
<evidence type="ECO:0000313" key="3">
    <source>
        <dbReference type="EMBL" id="MBB3128060.1"/>
    </source>
</evidence>
<feature type="domain" description="DZANK-type" evidence="2">
    <location>
        <begin position="98"/>
        <end position="154"/>
    </location>
</feature>